<name>A0A5C0SH33_CRATE</name>
<dbReference type="GO" id="GO:0003677">
    <property type="term" value="F:DNA binding"/>
    <property type="evidence" value="ECO:0007669"/>
    <property type="project" value="UniProtKB-UniRule"/>
</dbReference>
<dbReference type="SUPFAM" id="SSF48498">
    <property type="entry name" value="Tetracyclin repressor-like, C-terminal domain"/>
    <property type="match status" value="1"/>
</dbReference>
<dbReference type="InterPro" id="IPR050624">
    <property type="entry name" value="HTH-type_Tx_Regulator"/>
</dbReference>
<protein>
    <submittedName>
        <fullName evidence="4">TetR/AcrR family transcriptional regulator</fullName>
    </submittedName>
</protein>
<feature type="DNA-binding region" description="H-T-H motif" evidence="2">
    <location>
        <begin position="31"/>
        <end position="50"/>
    </location>
</feature>
<dbReference type="Pfam" id="PF00440">
    <property type="entry name" value="TetR_N"/>
    <property type="match status" value="1"/>
</dbReference>
<feature type="domain" description="HTH tetR-type" evidence="3">
    <location>
        <begin position="9"/>
        <end position="68"/>
    </location>
</feature>
<reference evidence="4 5" key="1">
    <citation type="submission" date="2019-07" db="EMBL/GenBank/DDBJ databases">
        <title>Complete genome of Crassaminicella thermophila SY095.</title>
        <authorList>
            <person name="Li X."/>
        </authorList>
    </citation>
    <scope>NUCLEOTIDE SEQUENCE [LARGE SCALE GENOMIC DNA]</scope>
    <source>
        <strain evidence="4 5">SY095</strain>
    </source>
</reference>
<dbReference type="Proteomes" id="UP000324646">
    <property type="component" value="Chromosome"/>
</dbReference>
<dbReference type="InterPro" id="IPR009057">
    <property type="entry name" value="Homeodomain-like_sf"/>
</dbReference>
<dbReference type="AlphaFoldDB" id="A0A5C0SH33"/>
<dbReference type="InterPro" id="IPR001647">
    <property type="entry name" value="HTH_TetR"/>
</dbReference>
<evidence type="ECO:0000256" key="1">
    <source>
        <dbReference type="ARBA" id="ARBA00023125"/>
    </source>
</evidence>
<proteinExistence type="predicted"/>
<evidence type="ECO:0000313" key="5">
    <source>
        <dbReference type="Proteomes" id="UP000324646"/>
    </source>
</evidence>
<organism evidence="4 5">
    <name type="scientific">Crassaminicella thermophila</name>
    <dbReference type="NCBI Taxonomy" id="2599308"/>
    <lineage>
        <taxon>Bacteria</taxon>
        <taxon>Bacillati</taxon>
        <taxon>Bacillota</taxon>
        <taxon>Clostridia</taxon>
        <taxon>Eubacteriales</taxon>
        <taxon>Clostridiaceae</taxon>
        <taxon>Crassaminicella</taxon>
    </lineage>
</organism>
<dbReference type="OrthoDB" id="9812134at2"/>
<keyword evidence="5" id="KW-1185">Reference proteome</keyword>
<dbReference type="PROSITE" id="PS50977">
    <property type="entry name" value="HTH_TETR_2"/>
    <property type="match status" value="1"/>
</dbReference>
<dbReference type="EMBL" id="CP042243">
    <property type="protein sequence ID" value="QEK13292.1"/>
    <property type="molecule type" value="Genomic_DNA"/>
</dbReference>
<dbReference type="SUPFAM" id="SSF46689">
    <property type="entry name" value="Homeodomain-like"/>
    <property type="match status" value="1"/>
</dbReference>
<keyword evidence="1 2" id="KW-0238">DNA-binding</keyword>
<accession>A0A5C0SH33</accession>
<evidence type="ECO:0000313" key="4">
    <source>
        <dbReference type="EMBL" id="QEK13292.1"/>
    </source>
</evidence>
<dbReference type="Gene3D" id="1.10.10.60">
    <property type="entry name" value="Homeodomain-like"/>
    <property type="match status" value="1"/>
</dbReference>
<evidence type="ECO:0000256" key="2">
    <source>
        <dbReference type="PROSITE-ProRule" id="PRU00335"/>
    </source>
</evidence>
<dbReference type="PRINTS" id="PR00455">
    <property type="entry name" value="HTHTETR"/>
</dbReference>
<sequence length="196" mass="23233">MLQNKKEVIKMRMRMIQAAIEETGEKGIKFTMNDLARRLGVSKRTLYENFSSKEELIDAIIEHFFTTMKEKEKDIINNPNLSTMEKLKEIAMILPNSPRLMYISRFYEMKQYYPKQWEKVEKWLYEWEPEEGLIKEGLRNGQLRKANTIILRKMVIESIMSLAERSFLMKNNITLKEALHSMVDIILHGLVIEKGE</sequence>
<dbReference type="PANTHER" id="PTHR43479:SF11">
    <property type="entry name" value="ACREF_ENVCD OPERON REPRESSOR-RELATED"/>
    <property type="match status" value="1"/>
</dbReference>
<dbReference type="KEGG" id="crs:FQB35_13995"/>
<gene>
    <name evidence="4" type="ORF">FQB35_13995</name>
</gene>
<evidence type="ECO:0000259" key="3">
    <source>
        <dbReference type="PROSITE" id="PS50977"/>
    </source>
</evidence>
<dbReference type="InterPro" id="IPR036271">
    <property type="entry name" value="Tet_transcr_reg_TetR-rel_C_sf"/>
</dbReference>
<dbReference type="Gene3D" id="1.10.357.10">
    <property type="entry name" value="Tetracycline Repressor, domain 2"/>
    <property type="match status" value="1"/>
</dbReference>
<dbReference type="PANTHER" id="PTHR43479">
    <property type="entry name" value="ACREF/ENVCD OPERON REPRESSOR-RELATED"/>
    <property type="match status" value="1"/>
</dbReference>